<dbReference type="EMBL" id="JAKLMC020000063">
    <property type="protein sequence ID" value="KAK5947841.1"/>
    <property type="molecule type" value="Genomic_DNA"/>
</dbReference>
<dbReference type="PANTHER" id="PTHR42070:SF1">
    <property type="entry name" value="FILAMENT ASSOCIATED PROTEIN, PUTATIVE (AFU_ORTHOLOGUE AFUA_8G06630)-RELATED"/>
    <property type="match status" value="1"/>
</dbReference>
<feature type="region of interest" description="Disordered" evidence="2">
    <location>
        <begin position="226"/>
        <end position="255"/>
    </location>
</feature>
<feature type="compositionally biased region" description="Basic and acidic residues" evidence="2">
    <location>
        <begin position="1"/>
        <end position="10"/>
    </location>
</feature>
<keyword evidence="1" id="KW-0175">Coiled coil</keyword>
<accession>A0AAN8I330</accession>
<keyword evidence="4" id="KW-1185">Reference proteome</keyword>
<organism evidence="3 4">
    <name type="scientific">Knufia fluminis</name>
    <dbReference type="NCBI Taxonomy" id="191047"/>
    <lineage>
        <taxon>Eukaryota</taxon>
        <taxon>Fungi</taxon>
        <taxon>Dikarya</taxon>
        <taxon>Ascomycota</taxon>
        <taxon>Pezizomycotina</taxon>
        <taxon>Eurotiomycetes</taxon>
        <taxon>Chaetothyriomycetidae</taxon>
        <taxon>Chaetothyriales</taxon>
        <taxon>Trichomeriaceae</taxon>
        <taxon>Knufia</taxon>
    </lineage>
</organism>
<evidence type="ECO:0008006" key="5">
    <source>
        <dbReference type="Google" id="ProtNLM"/>
    </source>
</evidence>
<dbReference type="PANTHER" id="PTHR42070">
    <property type="entry name" value="FILAMENT ASSOCIATED PROTEIN, PUTATIVE (AFU_ORTHOLOGUE AFUA_8G06630)-RELATED"/>
    <property type="match status" value="1"/>
</dbReference>
<protein>
    <recommendedName>
        <fullName evidence="5">BZIP domain-containing protein</fullName>
    </recommendedName>
</protein>
<reference evidence="3 4" key="1">
    <citation type="submission" date="2022-12" db="EMBL/GenBank/DDBJ databases">
        <title>Genomic features and morphological characterization of a novel Knufia sp. strain isolated from spacecraft assembly facility.</title>
        <authorList>
            <person name="Teixeira M."/>
            <person name="Chander A.M."/>
            <person name="Stajich J.E."/>
            <person name="Venkateswaran K."/>
        </authorList>
    </citation>
    <scope>NUCLEOTIDE SEQUENCE [LARGE SCALE GENOMIC DNA]</scope>
    <source>
        <strain evidence="3 4">FJI-L2-BK-P2</strain>
    </source>
</reference>
<proteinExistence type="predicted"/>
<dbReference type="CDD" id="cd14688">
    <property type="entry name" value="bZIP_YAP"/>
    <property type="match status" value="1"/>
</dbReference>
<comment type="caution">
    <text evidence="3">The sequence shown here is derived from an EMBL/GenBank/DDBJ whole genome shotgun (WGS) entry which is preliminary data.</text>
</comment>
<evidence type="ECO:0000256" key="1">
    <source>
        <dbReference type="SAM" id="Coils"/>
    </source>
</evidence>
<evidence type="ECO:0000313" key="4">
    <source>
        <dbReference type="Proteomes" id="UP001316803"/>
    </source>
</evidence>
<name>A0AAN8I330_9EURO</name>
<feature type="coiled-coil region" evidence="1">
    <location>
        <begin position="37"/>
        <end position="72"/>
    </location>
</feature>
<evidence type="ECO:0000313" key="3">
    <source>
        <dbReference type="EMBL" id="KAK5947841.1"/>
    </source>
</evidence>
<evidence type="ECO:0000256" key="2">
    <source>
        <dbReference type="SAM" id="MobiDB-lite"/>
    </source>
</evidence>
<sequence>MASKMREDHATFPQPEFKQERIRNNQRRSRARRQEYLLDLERRIADCQITCRDAEIQRAAFLELQIENAKLRELLVLAGVNDQVIEQYLLQSVTQSGHFLQELNPSLRQLKPRIAGRGPARSINDIGQSTDVPATIWPASTGNPMNLSTARLEMSGITTSSLPTSHYIADNDFGTVGGPFAADGTIGKEFTDKGSVGGKAQETAESKSVFDKDSAIGKEFQPEGTIGQIGEAVGGPFSSQGAVGGIVPNTLGSKS</sequence>
<dbReference type="Proteomes" id="UP001316803">
    <property type="component" value="Unassembled WGS sequence"/>
</dbReference>
<dbReference type="AlphaFoldDB" id="A0AAN8I330"/>
<feature type="region of interest" description="Disordered" evidence="2">
    <location>
        <begin position="1"/>
        <end position="28"/>
    </location>
</feature>
<gene>
    <name evidence="3" type="ORF">OHC33_011137</name>
</gene>